<dbReference type="SUPFAM" id="SSF51569">
    <property type="entry name" value="Aldolase"/>
    <property type="match status" value="1"/>
</dbReference>
<keyword evidence="2" id="KW-0862">Zinc</keyword>
<protein>
    <recommendedName>
        <fullName evidence="4">Fructose-bisphosphate aldolase</fullName>
    </recommendedName>
</protein>
<name>A0A193KJH3_9VIBR</name>
<evidence type="ECO:0000256" key="1">
    <source>
        <dbReference type="PIRSR" id="PIRSR001359-1"/>
    </source>
</evidence>
<dbReference type="PANTHER" id="PTHR30304:SF0">
    <property type="entry name" value="D-TAGATOSE-1,6-BISPHOSPHATE ALDOLASE SUBUNIT GATY-RELATED"/>
    <property type="match status" value="1"/>
</dbReference>
<organism evidence="3">
    <name type="scientific">Vibrio breoganii</name>
    <dbReference type="NCBI Taxonomy" id="553239"/>
    <lineage>
        <taxon>Bacteria</taxon>
        <taxon>Pseudomonadati</taxon>
        <taxon>Pseudomonadota</taxon>
        <taxon>Gammaproteobacteria</taxon>
        <taxon>Vibrionales</taxon>
        <taxon>Vibrionaceae</taxon>
        <taxon>Vibrio</taxon>
    </lineage>
</organism>
<dbReference type="GO" id="GO:0008270">
    <property type="term" value="F:zinc ion binding"/>
    <property type="evidence" value="ECO:0007669"/>
    <property type="project" value="InterPro"/>
</dbReference>
<dbReference type="InterPro" id="IPR050246">
    <property type="entry name" value="Class_II_FBP_aldolase"/>
</dbReference>
<evidence type="ECO:0008006" key="4">
    <source>
        <dbReference type="Google" id="ProtNLM"/>
    </source>
</evidence>
<comment type="cofactor">
    <cofactor evidence="2">
        <name>Zn(2+)</name>
        <dbReference type="ChEBI" id="CHEBI:29105"/>
    </cofactor>
    <text evidence="2">Binds 2 Zn(2+) ions per subunit. One is catalytic and the other provides a structural contribution.</text>
</comment>
<geneLocation type="plasmid" evidence="3">
    <name>unnamed1</name>
</geneLocation>
<dbReference type="Gene3D" id="3.20.20.70">
    <property type="entry name" value="Aldolase class I"/>
    <property type="match status" value="1"/>
</dbReference>
<dbReference type="EMBL" id="CP016179">
    <property type="protein sequence ID" value="ANO35493.1"/>
    <property type="molecule type" value="Genomic_DNA"/>
</dbReference>
<dbReference type="GO" id="GO:0016832">
    <property type="term" value="F:aldehyde-lyase activity"/>
    <property type="evidence" value="ECO:0007669"/>
    <property type="project" value="InterPro"/>
</dbReference>
<proteinExistence type="predicted"/>
<accession>A0A193KJH3</accession>
<dbReference type="PIRSF" id="PIRSF001359">
    <property type="entry name" value="F_bP_aldolase_II"/>
    <property type="match status" value="1"/>
</dbReference>
<keyword evidence="3" id="KW-0614">Plasmid</keyword>
<feature type="binding site" evidence="2">
    <location>
        <position position="103"/>
    </location>
    <ligand>
        <name>Zn(2+)</name>
        <dbReference type="ChEBI" id="CHEBI:29105"/>
        <label>2</label>
    </ligand>
</feature>
<dbReference type="InterPro" id="IPR013785">
    <property type="entry name" value="Aldolase_TIM"/>
</dbReference>
<dbReference type="AlphaFoldDB" id="A0A193KJH3"/>
<dbReference type="GO" id="GO:0005975">
    <property type="term" value="P:carbohydrate metabolic process"/>
    <property type="evidence" value="ECO:0007669"/>
    <property type="project" value="InterPro"/>
</dbReference>
<sequence>MLVTTKRMLSNASKQGFAIPSANLVDFLTAKSYAEVAAQLQKPLILSMPSCHLEHFGLKEAAITAFLLSDIYDSQMALHLDACHDFEVIKEAIELGFTSVMLDASMDDFETNASRTKAVVDYAHLHGVTVEGKIGGHHRSITDPAEAREFTQITGVDSLRIHINQAQDINSDPALINFEQLKAIRNEVSIPLTMNANALSGYENLTKCAELGIAKVHIFSDFMRAGTQAAKTGDYSNYFEMKKAIATQIGRTLSNYYQVLLTETS</sequence>
<keyword evidence="2" id="KW-0479">Metal-binding</keyword>
<feature type="active site" description="Proton donor" evidence="1">
    <location>
        <position position="81"/>
    </location>
</feature>
<dbReference type="RefSeq" id="WP_065211255.1">
    <property type="nucleotide sequence ID" value="NZ_CP016179.1"/>
</dbReference>
<gene>
    <name evidence="3" type="ORF">A6E01_19975</name>
</gene>
<dbReference type="Proteomes" id="UP000092018">
    <property type="component" value="Plasmid unnamed1"/>
</dbReference>
<evidence type="ECO:0000313" key="3">
    <source>
        <dbReference type="EMBL" id="ANO35493.1"/>
    </source>
</evidence>
<evidence type="ECO:0000256" key="2">
    <source>
        <dbReference type="PIRSR" id="PIRSR001359-3"/>
    </source>
</evidence>
<dbReference type="KEGG" id="vbr:A6E01_19975"/>
<dbReference type="Pfam" id="PF01116">
    <property type="entry name" value="F_bP_aldolase"/>
    <property type="match status" value="1"/>
</dbReference>
<dbReference type="PANTHER" id="PTHR30304">
    <property type="entry name" value="D-TAGATOSE-1,6-BISPHOSPHATE ALDOLASE"/>
    <property type="match status" value="1"/>
</dbReference>
<dbReference type="InterPro" id="IPR000771">
    <property type="entry name" value="FBA_II"/>
</dbReference>
<reference evidence="3" key="1">
    <citation type="submission" date="2016-06" db="EMBL/GenBank/DDBJ databases">
        <title>Adaptive Radiation by Waves of Gene Transfer Leads to Fine-Scale Resource Partitioning in Marine Microbes.</title>
        <authorList>
            <person name="Hehemann J.-H."/>
            <person name="Arevalo P."/>
            <person name="Datta M.S."/>
            <person name="Yu X."/>
            <person name="Corzett C."/>
            <person name="Henschel A."/>
            <person name="Preheim S.P."/>
            <person name="Timberlake S."/>
            <person name="Alm E.J."/>
            <person name="Polz M.F."/>
        </authorList>
    </citation>
    <scope>NUCLEOTIDE SEQUENCE [LARGE SCALE GENOMIC DNA]</scope>
    <source>
        <strain evidence="3">FF50</strain>
        <plasmid evidence="3">unnamed1</plasmid>
    </source>
</reference>